<evidence type="ECO:0000256" key="2">
    <source>
        <dbReference type="ARBA" id="ARBA00022448"/>
    </source>
</evidence>
<evidence type="ECO:0000256" key="10">
    <source>
        <dbReference type="PIRNR" id="PIRNR005727"/>
    </source>
</evidence>
<comment type="function">
    <text evidence="10">The coatomer is a cytosolic protein complex that binds to dilysine motifs and reversibly associates with Golgi non-clathrin-coated vesicles, which further mediate biosynthetic protein transport from the ER, via the Golgi up to the trans Golgi network. Coatomer complex is required for budding from Golgi membranes, and is essential for the retrograde Golgi-to-ER transport of dilysine-tagged proteins.</text>
</comment>
<evidence type="ECO:0000313" key="16">
    <source>
        <dbReference type="Proteomes" id="UP001146793"/>
    </source>
</evidence>
<dbReference type="GO" id="GO:0005198">
    <property type="term" value="F:structural molecule activity"/>
    <property type="evidence" value="ECO:0007669"/>
    <property type="project" value="InterPro"/>
</dbReference>
<dbReference type="InterPro" id="IPR011989">
    <property type="entry name" value="ARM-like"/>
</dbReference>
<feature type="domain" description="Coatomer beta subunit C-terminal" evidence="13">
    <location>
        <begin position="713"/>
        <end position="874"/>
    </location>
</feature>
<evidence type="ECO:0000313" key="15">
    <source>
        <dbReference type="EMBL" id="KAJ3449445.1"/>
    </source>
</evidence>
<evidence type="ECO:0000256" key="5">
    <source>
        <dbReference type="ARBA" id="ARBA00022892"/>
    </source>
</evidence>
<gene>
    <name evidence="15" type="ORF">M0812_05594</name>
</gene>
<feature type="domain" description="Clathrin/coatomer adaptor adaptin-like N-terminal" evidence="12">
    <location>
        <begin position="16"/>
        <end position="486"/>
    </location>
</feature>
<reference evidence="15" key="1">
    <citation type="submission" date="2022-08" db="EMBL/GenBank/DDBJ databases">
        <title>Novel sulphate-reducing endosymbionts in the free-living metamonad Anaeramoeba.</title>
        <authorList>
            <person name="Jerlstrom-Hultqvist J."/>
            <person name="Cepicka I."/>
            <person name="Gallot-Lavallee L."/>
            <person name="Salas-Leiva D."/>
            <person name="Curtis B.A."/>
            <person name="Zahonova K."/>
            <person name="Pipaliya S."/>
            <person name="Dacks J."/>
            <person name="Roger A.J."/>
        </authorList>
    </citation>
    <scope>NUCLEOTIDE SEQUENCE</scope>
    <source>
        <strain evidence="15">Busselton2</strain>
    </source>
</reference>
<evidence type="ECO:0000259" key="12">
    <source>
        <dbReference type="Pfam" id="PF01602"/>
    </source>
</evidence>
<dbReference type="Pfam" id="PF07718">
    <property type="entry name" value="Coatamer_beta_C"/>
    <property type="match status" value="1"/>
</dbReference>
<dbReference type="PIRSF" id="PIRSF005727">
    <property type="entry name" value="Coatomer_beta_subunit"/>
    <property type="match status" value="1"/>
</dbReference>
<feature type="compositionally biased region" description="Basic and acidic residues" evidence="11">
    <location>
        <begin position="517"/>
        <end position="535"/>
    </location>
</feature>
<dbReference type="InterPro" id="IPR002553">
    <property type="entry name" value="Clathrin/coatomer_adapt-like_N"/>
</dbReference>
<keyword evidence="5 10" id="KW-0931">ER-Golgi transport</keyword>
<evidence type="ECO:0000256" key="6">
    <source>
        <dbReference type="ARBA" id="ARBA00022927"/>
    </source>
</evidence>
<evidence type="ECO:0000259" key="13">
    <source>
        <dbReference type="Pfam" id="PF07718"/>
    </source>
</evidence>
<dbReference type="GO" id="GO:0030126">
    <property type="term" value="C:COPI vesicle coat"/>
    <property type="evidence" value="ECO:0007669"/>
    <property type="project" value="InterPro"/>
</dbReference>
<dbReference type="GO" id="GO:0000139">
    <property type="term" value="C:Golgi membrane"/>
    <property type="evidence" value="ECO:0007669"/>
    <property type="project" value="UniProtKB-SubCell"/>
</dbReference>
<dbReference type="PANTHER" id="PTHR10635:SF0">
    <property type="entry name" value="COATOMER SUBUNIT BETA"/>
    <property type="match status" value="1"/>
</dbReference>
<dbReference type="SUPFAM" id="SSF48371">
    <property type="entry name" value="ARM repeat"/>
    <property type="match status" value="1"/>
</dbReference>
<comment type="caution">
    <text evidence="15">The sequence shown here is derived from an EMBL/GenBank/DDBJ whole genome shotgun (WGS) entry which is preliminary data.</text>
</comment>
<evidence type="ECO:0000256" key="8">
    <source>
        <dbReference type="ARBA" id="ARBA00023136"/>
    </source>
</evidence>
<dbReference type="EMBL" id="JANTQA010000012">
    <property type="protein sequence ID" value="KAJ3449445.1"/>
    <property type="molecule type" value="Genomic_DNA"/>
</dbReference>
<evidence type="ECO:0000256" key="7">
    <source>
        <dbReference type="ARBA" id="ARBA00023034"/>
    </source>
</evidence>
<comment type="subunit">
    <text evidence="10">Oligomeric complex that consists of at least the alpha, beta, beta', gamma, delta, epsilon and zeta subunits.</text>
</comment>
<dbReference type="InterPro" id="IPR029446">
    <property type="entry name" value="COPB1_appendage_platform_dom"/>
</dbReference>
<sequence>MSTLIFNTQKKLPTLTEIQNLLSEGQIPEKIIAMKSLIHHTLNGEVVPQKMIMSVIQFVAPESDHTLKKLGLIYWEIVNKKGSDGKLLSQIILVCNYLLKDLEHPNEFVRGSTLRFLCKIKEEGILEFLISGVRENLKHDIAYVRKNAYLAIASVYQTNNSLVEDAPELLHKCLISETDSACRRNAFLMLYEIDEERAIEFLLTVVDDLARFDESVQLVSLDLIKKIYRKDKTERSKYLLSISKLLDSNSSSVRFEAAKTLLSLTSSVHALRAVSQTYTSLFNNERDHNIKLIVLDLLRTLKFASTSVVSESLLEILRSLKTQSFDIKKKILELAEGLVTIRNVEQVVSILRFELKTAQEQPMSNDEEIQKIRSEYLRIVVQFLHSIALEFPEMSSQIVGLLITLITFNVNESNKSDTTSENAALLIRDIMETCKDLRSEILQRLLDQFWETKGSEAIGTLLWICGEYCLTEEEIKLAYSYIRDCIYEFEEVRDPDESEKENEKEKENINENEDEIEKEKEKERERERETEKEIKTTSSNTRISDDFTYVTVMPTDQKNSSEQQTNEIDIQKEEKRQEVLSNISLCLIKGKFFLYSVLCTTITKLALRFSKLKKEEIVIVNKFIADSMLLIIAIYKVGKLSRMKKKIDSDTEARIFTCLKVLGDPDSEISKIWLYECRNSLTTIIKEQRENSIKKRKNEGLYQDSQNKIQKKVDDVINIRQLTSNNLENDRVLQMEDSEEDLKNLIASEVDLNRDDDDEDDDDYNENSSGSSIFFGKKDGLNQIYQLTGFSDPVYAEAVMIVDGFDLYIDALIKNQTSDTLHNLSLELSTLGGLKLIQRQQSYSISPLGQKTIRTSLKVSSTETGMIFGNINYEVSGSTNEKNSVVLNDISINVLNYLIPSETSEIRFRQMWADFAWENKVLLSQEDMNFNEYIKALSKKTNMKSLVTYCEEDEEAGFFSTNMYAKSIFGEEVVANVSLAKTMDNNITGHFKIRSQTQGLALALGELLK</sequence>
<evidence type="ECO:0000256" key="3">
    <source>
        <dbReference type="ARBA" id="ARBA00022490"/>
    </source>
</evidence>
<evidence type="ECO:0000256" key="1">
    <source>
        <dbReference type="ARBA" id="ARBA00004255"/>
    </source>
</evidence>
<keyword evidence="3 10" id="KW-0963">Cytoplasm</keyword>
<evidence type="ECO:0000256" key="4">
    <source>
        <dbReference type="ARBA" id="ARBA00022737"/>
    </source>
</evidence>
<evidence type="ECO:0000256" key="11">
    <source>
        <dbReference type="SAM" id="MobiDB-lite"/>
    </source>
</evidence>
<dbReference type="GO" id="GO:0006891">
    <property type="term" value="P:intra-Golgi vesicle-mediated transport"/>
    <property type="evidence" value="ECO:0007669"/>
    <property type="project" value="TreeGrafter"/>
</dbReference>
<dbReference type="AlphaFoldDB" id="A0AAV8A9G1"/>
<keyword evidence="8 10" id="KW-0472">Membrane</keyword>
<keyword evidence="9 10" id="KW-0968">Cytoplasmic vesicle</keyword>
<dbReference type="InterPro" id="IPR016460">
    <property type="entry name" value="COPB1"/>
</dbReference>
<comment type="subcellular location">
    <subcellularLocation>
        <location evidence="10">Cytoplasm</location>
    </subcellularLocation>
    <subcellularLocation>
        <location evidence="1 10">Golgi apparatus membrane</location>
        <topology evidence="1 10">Peripheral membrane protein</topology>
        <orientation evidence="1 10">Cytoplasmic side</orientation>
    </subcellularLocation>
    <subcellularLocation>
        <location evidence="10">Cytoplasmic vesicle</location>
        <location evidence="10">COPI-coated vesicle membrane</location>
        <topology evidence="10">Peripheral membrane protein</topology>
        <orientation evidence="10">Cytoplasmic side</orientation>
    </subcellularLocation>
</comment>
<keyword evidence="7 10" id="KW-0333">Golgi apparatus</keyword>
<dbReference type="InterPro" id="IPR016024">
    <property type="entry name" value="ARM-type_fold"/>
</dbReference>
<dbReference type="Pfam" id="PF01602">
    <property type="entry name" value="Adaptin_N"/>
    <property type="match status" value="1"/>
</dbReference>
<keyword evidence="6 10" id="KW-0653">Protein transport</keyword>
<dbReference type="Proteomes" id="UP001146793">
    <property type="component" value="Unassembled WGS sequence"/>
</dbReference>
<protein>
    <recommendedName>
        <fullName evidence="10">Coatomer subunit beta</fullName>
    </recommendedName>
    <alternativeName>
        <fullName evidence="10">Beta-coat protein</fullName>
    </alternativeName>
</protein>
<dbReference type="Pfam" id="PF14806">
    <property type="entry name" value="Coatomer_b_Cpla"/>
    <property type="match status" value="1"/>
</dbReference>
<dbReference type="GO" id="GO:0006886">
    <property type="term" value="P:intracellular protein transport"/>
    <property type="evidence" value="ECO:0007669"/>
    <property type="project" value="InterPro"/>
</dbReference>
<name>A0AAV8A9G1_9EUKA</name>
<proteinExistence type="predicted"/>
<organism evidence="15 16">
    <name type="scientific">Anaeramoeba flamelloides</name>
    <dbReference type="NCBI Taxonomy" id="1746091"/>
    <lineage>
        <taxon>Eukaryota</taxon>
        <taxon>Metamonada</taxon>
        <taxon>Anaeramoebidae</taxon>
        <taxon>Anaeramoeba</taxon>
    </lineage>
</organism>
<evidence type="ECO:0000259" key="14">
    <source>
        <dbReference type="Pfam" id="PF14806"/>
    </source>
</evidence>
<feature type="domain" description="Coatomer beta subunit appendage platform" evidence="14">
    <location>
        <begin position="881"/>
        <end position="1006"/>
    </location>
</feature>
<keyword evidence="2 10" id="KW-0813">Transport</keyword>
<evidence type="ECO:0000256" key="9">
    <source>
        <dbReference type="ARBA" id="ARBA00023329"/>
    </source>
</evidence>
<accession>A0AAV8A9G1</accession>
<dbReference type="PANTHER" id="PTHR10635">
    <property type="entry name" value="COATOMER SUBUNIT BETA"/>
    <property type="match status" value="1"/>
</dbReference>
<dbReference type="Gene3D" id="1.25.10.10">
    <property type="entry name" value="Leucine-rich Repeat Variant"/>
    <property type="match status" value="1"/>
</dbReference>
<feature type="region of interest" description="Disordered" evidence="11">
    <location>
        <begin position="493"/>
        <end position="539"/>
    </location>
</feature>
<dbReference type="GO" id="GO:0006888">
    <property type="term" value="P:endoplasmic reticulum to Golgi vesicle-mediated transport"/>
    <property type="evidence" value="ECO:0007669"/>
    <property type="project" value="TreeGrafter"/>
</dbReference>
<keyword evidence="4" id="KW-0677">Repeat</keyword>
<dbReference type="InterPro" id="IPR011710">
    <property type="entry name" value="Coatomer_bsu_C"/>
</dbReference>